<feature type="transmembrane region" description="Helical" evidence="6">
    <location>
        <begin position="272"/>
        <end position="292"/>
    </location>
</feature>
<sequence>MDTNKRMWGYGFLAAAMALVGSTVIASKIIGAGMPPFTATALRFAIALPCLALLMAATGARLPRLQKRDWLLLAAQAIAGSVGYTTLLIAGLQRASAVDGGIILGTLPLVSAAIAVLVLGERPGKATLGAIAMAAFGVWLMARSGANADRAASWTGNALILGAVVCEGLFILLNKRLRVPVPPLALSTVMAGFGLAFSALASVAESPWTLNVSADAVLAVGYYALVPTVGGFLLWYAGAARVRGSEAALFTALAPVCAVLLAASVLGESVTLAQAAGMGCVLGGVLMQGLATRSGREPSATKH</sequence>
<feature type="transmembrane region" description="Helical" evidence="6">
    <location>
        <begin position="102"/>
        <end position="119"/>
    </location>
</feature>
<evidence type="ECO:0000256" key="1">
    <source>
        <dbReference type="ARBA" id="ARBA00004141"/>
    </source>
</evidence>
<dbReference type="InterPro" id="IPR037185">
    <property type="entry name" value="EmrE-like"/>
</dbReference>
<dbReference type="SUPFAM" id="SSF103481">
    <property type="entry name" value="Multidrug resistance efflux transporter EmrE"/>
    <property type="match status" value="2"/>
</dbReference>
<proteinExistence type="inferred from homology"/>
<comment type="subcellular location">
    <subcellularLocation>
        <location evidence="1">Membrane</location>
        <topology evidence="1">Multi-pass membrane protein</topology>
    </subcellularLocation>
</comment>
<evidence type="ECO:0000256" key="3">
    <source>
        <dbReference type="ARBA" id="ARBA00022692"/>
    </source>
</evidence>
<feature type="transmembrane region" description="Helical" evidence="6">
    <location>
        <begin position="154"/>
        <end position="172"/>
    </location>
</feature>
<reference evidence="8 9" key="1">
    <citation type="submission" date="2023-03" db="EMBL/GenBank/DDBJ databases">
        <title>Achromobacter spanius LIG8.</title>
        <authorList>
            <person name="Shrestha S."/>
        </authorList>
    </citation>
    <scope>NUCLEOTIDE SEQUENCE [LARGE SCALE GENOMIC DNA]</scope>
    <source>
        <strain evidence="8 9">LIG8</strain>
    </source>
</reference>
<dbReference type="EMBL" id="CP121261">
    <property type="protein sequence ID" value="WFP10891.1"/>
    <property type="molecule type" value="Genomic_DNA"/>
</dbReference>
<feature type="transmembrane region" description="Helical" evidence="6">
    <location>
        <begin position="126"/>
        <end position="142"/>
    </location>
</feature>
<dbReference type="Proteomes" id="UP001214170">
    <property type="component" value="Chromosome"/>
</dbReference>
<organism evidence="8 9">
    <name type="scientific">Achromobacter spanius</name>
    <dbReference type="NCBI Taxonomy" id="217203"/>
    <lineage>
        <taxon>Bacteria</taxon>
        <taxon>Pseudomonadati</taxon>
        <taxon>Pseudomonadota</taxon>
        <taxon>Betaproteobacteria</taxon>
        <taxon>Burkholderiales</taxon>
        <taxon>Alcaligenaceae</taxon>
        <taxon>Achromobacter</taxon>
    </lineage>
</organism>
<dbReference type="Pfam" id="PF00892">
    <property type="entry name" value="EamA"/>
    <property type="match status" value="2"/>
</dbReference>
<evidence type="ECO:0000256" key="5">
    <source>
        <dbReference type="ARBA" id="ARBA00023136"/>
    </source>
</evidence>
<comment type="similarity">
    <text evidence="2">Belongs to the EamA transporter family.</text>
</comment>
<accession>A0ABY8H278</accession>
<feature type="domain" description="EamA" evidence="7">
    <location>
        <begin position="7"/>
        <end position="142"/>
    </location>
</feature>
<dbReference type="RefSeq" id="WP_268081404.1">
    <property type="nucleotide sequence ID" value="NZ_CP106885.1"/>
</dbReference>
<dbReference type="PANTHER" id="PTHR32322:SF2">
    <property type="entry name" value="EAMA DOMAIN-CONTAINING PROTEIN"/>
    <property type="match status" value="1"/>
</dbReference>
<keyword evidence="4 6" id="KW-1133">Transmembrane helix</keyword>
<feature type="domain" description="EamA" evidence="7">
    <location>
        <begin position="155"/>
        <end position="287"/>
    </location>
</feature>
<feature type="transmembrane region" description="Helical" evidence="6">
    <location>
        <begin position="247"/>
        <end position="266"/>
    </location>
</feature>
<protein>
    <submittedName>
        <fullName evidence="8">DMT family transporter</fullName>
    </submittedName>
</protein>
<evidence type="ECO:0000259" key="7">
    <source>
        <dbReference type="Pfam" id="PF00892"/>
    </source>
</evidence>
<dbReference type="PANTHER" id="PTHR32322">
    <property type="entry name" value="INNER MEMBRANE TRANSPORTER"/>
    <property type="match status" value="1"/>
</dbReference>
<evidence type="ECO:0000313" key="8">
    <source>
        <dbReference type="EMBL" id="WFP10891.1"/>
    </source>
</evidence>
<gene>
    <name evidence="8" type="ORF">P8T11_13875</name>
</gene>
<dbReference type="InterPro" id="IPR050638">
    <property type="entry name" value="AA-Vitamin_Transporters"/>
</dbReference>
<evidence type="ECO:0000256" key="4">
    <source>
        <dbReference type="ARBA" id="ARBA00022989"/>
    </source>
</evidence>
<feature type="transmembrane region" description="Helical" evidence="6">
    <location>
        <begin position="70"/>
        <end position="90"/>
    </location>
</feature>
<evidence type="ECO:0000256" key="6">
    <source>
        <dbReference type="SAM" id="Phobius"/>
    </source>
</evidence>
<name>A0ABY8H278_9BURK</name>
<keyword evidence="5 6" id="KW-0472">Membrane</keyword>
<keyword evidence="3 6" id="KW-0812">Transmembrane</keyword>
<dbReference type="InterPro" id="IPR000620">
    <property type="entry name" value="EamA_dom"/>
</dbReference>
<feature type="transmembrane region" description="Helical" evidence="6">
    <location>
        <begin position="184"/>
        <end position="204"/>
    </location>
</feature>
<feature type="transmembrane region" description="Helical" evidence="6">
    <location>
        <begin position="36"/>
        <end position="58"/>
    </location>
</feature>
<evidence type="ECO:0000256" key="2">
    <source>
        <dbReference type="ARBA" id="ARBA00007362"/>
    </source>
</evidence>
<feature type="transmembrane region" description="Helical" evidence="6">
    <location>
        <begin position="216"/>
        <end position="235"/>
    </location>
</feature>
<evidence type="ECO:0000313" key="9">
    <source>
        <dbReference type="Proteomes" id="UP001214170"/>
    </source>
</evidence>
<keyword evidence="9" id="KW-1185">Reference proteome</keyword>